<keyword evidence="3" id="KW-1185">Reference proteome</keyword>
<protein>
    <submittedName>
        <fullName evidence="2">323_t:CDS:1</fullName>
    </submittedName>
</protein>
<evidence type="ECO:0000256" key="1">
    <source>
        <dbReference type="SAM" id="MobiDB-lite"/>
    </source>
</evidence>
<organism evidence="2 3">
    <name type="scientific">Ambispora leptoticha</name>
    <dbReference type="NCBI Taxonomy" id="144679"/>
    <lineage>
        <taxon>Eukaryota</taxon>
        <taxon>Fungi</taxon>
        <taxon>Fungi incertae sedis</taxon>
        <taxon>Mucoromycota</taxon>
        <taxon>Glomeromycotina</taxon>
        <taxon>Glomeromycetes</taxon>
        <taxon>Archaeosporales</taxon>
        <taxon>Ambisporaceae</taxon>
        <taxon>Ambispora</taxon>
    </lineage>
</organism>
<evidence type="ECO:0000313" key="2">
    <source>
        <dbReference type="EMBL" id="CAG8607935.1"/>
    </source>
</evidence>
<proteinExistence type="predicted"/>
<gene>
    <name evidence="2" type="ORF">ALEPTO_LOCUS8436</name>
</gene>
<feature type="region of interest" description="Disordered" evidence="1">
    <location>
        <begin position="1"/>
        <end position="68"/>
    </location>
</feature>
<feature type="compositionally biased region" description="Low complexity" evidence="1">
    <location>
        <begin position="13"/>
        <end position="39"/>
    </location>
</feature>
<feature type="compositionally biased region" description="Polar residues" evidence="1">
    <location>
        <begin position="50"/>
        <end position="68"/>
    </location>
</feature>
<evidence type="ECO:0000313" key="3">
    <source>
        <dbReference type="Proteomes" id="UP000789508"/>
    </source>
</evidence>
<sequence>MSNIDDDDTDYYSQNNKNNDSSDSLPSLPSFSSTSKSTSLIAEEEKVKQKNSTINGYSSSSSFTKQKG</sequence>
<name>A0A9N9CQ27_9GLOM</name>
<dbReference type="EMBL" id="CAJVPS010004792">
    <property type="protein sequence ID" value="CAG8607935.1"/>
    <property type="molecule type" value="Genomic_DNA"/>
</dbReference>
<reference evidence="2" key="1">
    <citation type="submission" date="2021-06" db="EMBL/GenBank/DDBJ databases">
        <authorList>
            <person name="Kallberg Y."/>
            <person name="Tangrot J."/>
            <person name="Rosling A."/>
        </authorList>
    </citation>
    <scope>NUCLEOTIDE SEQUENCE</scope>
    <source>
        <strain evidence="2">FL130A</strain>
    </source>
</reference>
<dbReference type="AlphaFoldDB" id="A0A9N9CQ27"/>
<accession>A0A9N9CQ27</accession>
<comment type="caution">
    <text evidence="2">The sequence shown here is derived from an EMBL/GenBank/DDBJ whole genome shotgun (WGS) entry which is preliminary data.</text>
</comment>
<feature type="compositionally biased region" description="Acidic residues" evidence="1">
    <location>
        <begin position="1"/>
        <end position="10"/>
    </location>
</feature>
<dbReference type="Proteomes" id="UP000789508">
    <property type="component" value="Unassembled WGS sequence"/>
</dbReference>